<dbReference type="InterPro" id="IPR029136">
    <property type="entry name" value="MDM1"/>
</dbReference>
<feature type="region of interest" description="Disordered" evidence="10">
    <location>
        <begin position="96"/>
        <end position="175"/>
    </location>
</feature>
<comment type="subcellular location">
    <subcellularLocation>
        <location evidence="1">Cytoplasm</location>
        <location evidence="1">Cytoskeleton</location>
        <location evidence="1">Microtubule organizing center</location>
        <location evidence="1">Centrosome</location>
        <location evidence="1">Centriole</location>
    </subcellularLocation>
    <subcellularLocation>
        <location evidence="2">Nucleus</location>
    </subcellularLocation>
</comment>
<evidence type="ECO:0000256" key="1">
    <source>
        <dbReference type="ARBA" id="ARBA00004114"/>
    </source>
</evidence>
<keyword evidence="8" id="KW-0539">Nucleus</keyword>
<evidence type="ECO:0000256" key="5">
    <source>
        <dbReference type="ARBA" id="ARBA00022490"/>
    </source>
</evidence>
<sequence>MPVRFKASSEYDRNFQWHTSSDANEDPYPMSRWAGLRSDELGITKEPRFPSKRRVPYYNPQISKSFQWKENDDYAGESVKLGQIIEKDSMVKEKIITPDAPRLKKKARSKSAVPRIMTDNGHSAAPRMQSAEGHSEVVRTQPAKGSSPAAEKRNNDDDNKKAPASKISIHQKETNGVHRVLQKKAGMNVAPLHHPLRTSEYRRQFERKALTENSPLLAAEQVIHNKNQSVPPFKLNNPNIQTEYASQFKGSPPAKGPKLRKNWEDKHYTEYDHDHHSPKRKDKKKMAVEVKSSSVKVNASDVEQKETDQRNILKEKFLKEIYTPTKYYRKAKTEYSANYLSPSEYRYKDGAWIRAKRQINDQDSSLSVGSMWVAEVKELREKAEYYRRRAQGTHFSRDHLNQIISTNNRFWDVSSTSSGEDMSNNIKALDLAGLHTSSRNESSHQSPTKTKAAFNTGNPGVSELSTLPVRRKLVWDECEDTEEKTGGITPQIPEDGAEEAAHSEDEDQEEQNTEKECHEDNNEKRTNDAKSILPEDESECTSVTSGVEGRLPTPKLKNFGLPQRTHHDLTTPATGGTLLVSPSKKHQQTPEQNQIEYSKKHVSPKRTISKDVTEKKAKRDDKQSAQSPQVAGLRTVDPLPLREDPWPSSHVSKKQQSATIAYPVSRPEESFYTPLPRQWSPSCRIQGALRDPEFQHNGNFNSIGFYSSAIDDDKSIEDDRLSQISARSAASSSLASQVLERAQKRKDNFWGNK</sequence>
<comment type="similarity">
    <text evidence="3">Belongs to the MDM1 family.</text>
</comment>
<comment type="function">
    <text evidence="9">Microtubule-binding protein that negatively regulates centriole duplication. Binds to and stabilizes microtubules.</text>
</comment>
<evidence type="ECO:0000256" key="10">
    <source>
        <dbReference type="SAM" id="MobiDB-lite"/>
    </source>
</evidence>
<feature type="compositionally biased region" description="Basic and acidic residues" evidence="10">
    <location>
        <begin position="512"/>
        <end position="528"/>
    </location>
</feature>
<keyword evidence="5" id="KW-0963">Cytoplasm</keyword>
<dbReference type="GO" id="GO:0005874">
    <property type="term" value="C:microtubule"/>
    <property type="evidence" value="ECO:0007669"/>
    <property type="project" value="UniProtKB-KW"/>
</dbReference>
<evidence type="ECO:0000256" key="9">
    <source>
        <dbReference type="ARBA" id="ARBA00045771"/>
    </source>
</evidence>
<dbReference type="GO" id="GO:0060041">
    <property type="term" value="P:retina development in camera-type eye"/>
    <property type="evidence" value="ECO:0007669"/>
    <property type="project" value="TreeGrafter"/>
</dbReference>
<evidence type="ECO:0000256" key="4">
    <source>
        <dbReference type="ARBA" id="ARBA00013508"/>
    </source>
</evidence>
<feature type="region of interest" description="Disordered" evidence="10">
    <location>
        <begin position="435"/>
        <end position="465"/>
    </location>
</feature>
<evidence type="ECO:0000256" key="3">
    <source>
        <dbReference type="ARBA" id="ARBA00010494"/>
    </source>
</evidence>
<evidence type="ECO:0000256" key="6">
    <source>
        <dbReference type="ARBA" id="ARBA00022701"/>
    </source>
</evidence>
<feature type="region of interest" description="Disordered" evidence="10">
    <location>
        <begin position="478"/>
        <end position="662"/>
    </location>
</feature>
<evidence type="ECO:0000256" key="7">
    <source>
        <dbReference type="ARBA" id="ARBA00023212"/>
    </source>
</evidence>
<keyword evidence="7" id="KW-0206">Cytoskeleton</keyword>
<protein>
    <recommendedName>
        <fullName evidence="4">Nuclear protein MDM1</fullName>
    </recommendedName>
</protein>
<name>A0AAV3ATY6_PYXAD</name>
<dbReference type="Proteomes" id="UP001181693">
    <property type="component" value="Unassembled WGS sequence"/>
</dbReference>
<evidence type="ECO:0000313" key="12">
    <source>
        <dbReference type="Proteomes" id="UP001181693"/>
    </source>
</evidence>
<keyword evidence="12" id="KW-1185">Reference proteome</keyword>
<feature type="region of interest" description="Disordered" evidence="10">
    <location>
        <begin position="270"/>
        <end position="306"/>
    </location>
</feature>
<reference evidence="11" key="1">
    <citation type="thesis" date="2020" institute="ProQuest LLC" country="789 East Eisenhower Parkway, Ann Arbor, MI, USA">
        <title>Comparative Genomics and Chromosome Evolution.</title>
        <authorList>
            <person name="Mudd A.B."/>
        </authorList>
    </citation>
    <scope>NUCLEOTIDE SEQUENCE</scope>
    <source>
        <strain evidence="11">1538</strain>
        <tissue evidence="11">Blood</tissue>
    </source>
</reference>
<gene>
    <name evidence="11" type="ORF">GDO54_007006</name>
</gene>
<dbReference type="GO" id="GO:0005814">
    <property type="term" value="C:centriole"/>
    <property type="evidence" value="ECO:0007669"/>
    <property type="project" value="UniProtKB-SubCell"/>
</dbReference>
<comment type="caution">
    <text evidence="11">The sequence shown here is derived from an EMBL/GenBank/DDBJ whole genome shotgun (WGS) entry which is preliminary data.</text>
</comment>
<evidence type="ECO:0000313" key="11">
    <source>
        <dbReference type="EMBL" id="DBA31099.1"/>
    </source>
</evidence>
<feature type="compositionally biased region" description="Basic and acidic residues" evidence="10">
    <location>
        <begin position="150"/>
        <end position="161"/>
    </location>
</feature>
<evidence type="ECO:0000256" key="8">
    <source>
        <dbReference type="ARBA" id="ARBA00023242"/>
    </source>
</evidence>
<dbReference type="PANTHER" id="PTHR32078:SF1">
    <property type="entry name" value="NUCLEAR PROTEIN MDM1"/>
    <property type="match status" value="1"/>
</dbReference>
<dbReference type="GO" id="GO:0005634">
    <property type="term" value="C:nucleus"/>
    <property type="evidence" value="ECO:0007669"/>
    <property type="project" value="UniProtKB-SubCell"/>
</dbReference>
<evidence type="ECO:0000256" key="2">
    <source>
        <dbReference type="ARBA" id="ARBA00004123"/>
    </source>
</evidence>
<proteinExistence type="inferred from homology"/>
<organism evidence="11 12">
    <name type="scientific">Pyxicephalus adspersus</name>
    <name type="common">African bullfrog</name>
    <dbReference type="NCBI Taxonomy" id="30357"/>
    <lineage>
        <taxon>Eukaryota</taxon>
        <taxon>Metazoa</taxon>
        <taxon>Chordata</taxon>
        <taxon>Craniata</taxon>
        <taxon>Vertebrata</taxon>
        <taxon>Euteleostomi</taxon>
        <taxon>Amphibia</taxon>
        <taxon>Batrachia</taxon>
        <taxon>Anura</taxon>
        <taxon>Neobatrachia</taxon>
        <taxon>Ranoidea</taxon>
        <taxon>Pyxicephalidae</taxon>
        <taxon>Pyxicephalinae</taxon>
        <taxon>Pyxicephalus</taxon>
    </lineage>
</organism>
<accession>A0AAV3ATY6</accession>
<dbReference type="Pfam" id="PF15501">
    <property type="entry name" value="MDM1"/>
    <property type="match status" value="1"/>
</dbReference>
<dbReference type="PANTHER" id="PTHR32078">
    <property type="entry name" value="NUCLEAR PROTEIN MDM1"/>
    <property type="match status" value="1"/>
</dbReference>
<dbReference type="EMBL" id="DYDO01000002">
    <property type="protein sequence ID" value="DBA31099.1"/>
    <property type="molecule type" value="Genomic_DNA"/>
</dbReference>
<dbReference type="GO" id="GO:0008017">
    <property type="term" value="F:microtubule binding"/>
    <property type="evidence" value="ECO:0007669"/>
    <property type="project" value="InterPro"/>
</dbReference>
<keyword evidence="6" id="KW-0493">Microtubule</keyword>
<dbReference type="AlphaFoldDB" id="A0AAV3ATY6"/>
<dbReference type="GO" id="GO:0046600">
    <property type="term" value="P:negative regulation of centriole replication"/>
    <property type="evidence" value="ECO:0007669"/>
    <property type="project" value="InterPro"/>
</dbReference>
<feature type="compositionally biased region" description="Basic and acidic residues" evidence="10">
    <location>
        <begin position="608"/>
        <end position="623"/>
    </location>
</feature>